<proteinExistence type="inferred from homology"/>
<name>B6JWZ3_SCHJY</name>
<feature type="region of interest" description="Disordered" evidence="17">
    <location>
        <begin position="276"/>
        <end position="297"/>
    </location>
</feature>
<feature type="region of interest" description="Disordered" evidence="17">
    <location>
        <begin position="230"/>
        <end position="260"/>
    </location>
</feature>
<accession>B6JWZ3</accession>
<dbReference type="GO" id="GO:0042729">
    <property type="term" value="C:DASH complex"/>
    <property type="evidence" value="ECO:0007669"/>
    <property type="project" value="EnsemblFungi"/>
</dbReference>
<evidence type="ECO:0000256" key="4">
    <source>
        <dbReference type="ARBA" id="ARBA00010731"/>
    </source>
</evidence>
<evidence type="ECO:0000256" key="8">
    <source>
        <dbReference type="ARBA" id="ARBA00022618"/>
    </source>
</evidence>
<evidence type="ECO:0000256" key="3">
    <source>
        <dbReference type="ARBA" id="ARBA00004629"/>
    </source>
</evidence>
<gene>
    <name evidence="19" type="primary">ask1</name>
    <name evidence="18" type="ORF">SJAG_00918</name>
</gene>
<feature type="compositionally biased region" description="Basic and acidic residues" evidence="17">
    <location>
        <begin position="288"/>
        <end position="297"/>
    </location>
</feature>
<sequence>MDARRSSSKKVGYRALQNELLRTFWKQFFEASANVALSGYEEPVNTISEREEEAQQHAFPPSSTPPPQPSSSSVMQQDHNEFSASLLPSSSAHLQEEESVGDSSVLATKFHQSTPKELPSDDICMQATSLTPIPARCLTPTAKRTLPTQEGTIGRSALLHRVLDTNWRVQATPLQRNQTTQAAMNIDSSPMFSPSPTSARQDGNFSAKPQEYSAQQTQPSVLTLFDDLVSDDEDGMLPPGMSPPKTIQFTPVNSNKYQTHTEKDMLKEIESNSFENVSLSEFGASKNDPLKEESWEL</sequence>
<evidence type="ECO:0000256" key="7">
    <source>
        <dbReference type="ARBA" id="ARBA00022490"/>
    </source>
</evidence>
<dbReference type="STRING" id="402676.B6JWZ3"/>
<keyword evidence="13" id="KW-0206">Cytoskeleton</keyword>
<keyword evidence="6" id="KW-0158">Chromosome</keyword>
<evidence type="ECO:0000256" key="10">
    <source>
        <dbReference type="ARBA" id="ARBA00022776"/>
    </source>
</evidence>
<evidence type="ECO:0000256" key="9">
    <source>
        <dbReference type="ARBA" id="ARBA00022701"/>
    </source>
</evidence>
<dbReference type="HOGENOM" id="CLU_906607_0_0_1"/>
<comment type="similarity">
    <text evidence="4">Belongs to the DASH complex ASK1 family.</text>
</comment>
<dbReference type="VEuPathDB" id="FungiDB:SJAG_00918"/>
<dbReference type="GO" id="GO:1990537">
    <property type="term" value="C:mitotic spindle polar microtubule"/>
    <property type="evidence" value="ECO:0007669"/>
    <property type="project" value="EnsemblFungi"/>
</dbReference>
<dbReference type="GeneID" id="7052010"/>
<evidence type="ECO:0000313" key="18">
    <source>
        <dbReference type="EMBL" id="EEB05894.1"/>
    </source>
</evidence>
<organism evidence="18 20">
    <name type="scientific">Schizosaccharomyces japonicus (strain yFS275 / FY16936)</name>
    <name type="common">Fission yeast</name>
    <dbReference type="NCBI Taxonomy" id="402676"/>
    <lineage>
        <taxon>Eukaryota</taxon>
        <taxon>Fungi</taxon>
        <taxon>Dikarya</taxon>
        <taxon>Ascomycota</taxon>
        <taxon>Taphrinomycotina</taxon>
        <taxon>Schizosaccharomycetes</taxon>
        <taxon>Schizosaccharomycetales</taxon>
        <taxon>Schizosaccharomycetaceae</taxon>
        <taxon>Schizosaccharomyces</taxon>
    </lineage>
</organism>
<dbReference type="InterPro" id="IPR013964">
    <property type="entry name" value="DASH_Ask1"/>
</dbReference>
<evidence type="ECO:0000313" key="20">
    <source>
        <dbReference type="Proteomes" id="UP000001744"/>
    </source>
</evidence>
<dbReference type="GO" id="GO:0008608">
    <property type="term" value="P:attachment of spindle microtubules to kinetochore"/>
    <property type="evidence" value="ECO:0007669"/>
    <property type="project" value="InterPro"/>
</dbReference>
<dbReference type="Proteomes" id="UP000001744">
    <property type="component" value="Unassembled WGS sequence"/>
</dbReference>
<evidence type="ECO:0000313" key="19">
    <source>
        <dbReference type="JaponicusDB" id="SJAG_00918"/>
    </source>
</evidence>
<evidence type="ECO:0000256" key="17">
    <source>
        <dbReference type="SAM" id="MobiDB-lite"/>
    </source>
</evidence>
<evidence type="ECO:0000256" key="15">
    <source>
        <dbReference type="ARBA" id="ARBA00023306"/>
    </source>
</evidence>
<evidence type="ECO:0000256" key="6">
    <source>
        <dbReference type="ARBA" id="ARBA00022454"/>
    </source>
</evidence>
<keyword evidence="11" id="KW-0159">Chromosome partition</keyword>
<keyword evidence="16" id="KW-0137">Centromere</keyword>
<feature type="compositionally biased region" description="Polar residues" evidence="17">
    <location>
        <begin position="186"/>
        <end position="204"/>
    </location>
</feature>
<dbReference type="AlphaFoldDB" id="B6JWZ3"/>
<evidence type="ECO:0000256" key="12">
    <source>
        <dbReference type="ARBA" id="ARBA00022838"/>
    </source>
</evidence>
<protein>
    <recommendedName>
        <fullName evidence="5">DASH complex subunit ASK1</fullName>
    </recommendedName>
</protein>
<evidence type="ECO:0000256" key="2">
    <source>
        <dbReference type="ARBA" id="ARBA00004186"/>
    </source>
</evidence>
<keyword evidence="12" id="KW-0995">Kinetochore</keyword>
<evidence type="ECO:0000256" key="1">
    <source>
        <dbReference type="ARBA" id="ARBA00004123"/>
    </source>
</evidence>
<keyword evidence="8" id="KW-0132">Cell division</keyword>
<evidence type="ECO:0000256" key="14">
    <source>
        <dbReference type="ARBA" id="ARBA00023242"/>
    </source>
</evidence>
<dbReference type="GO" id="GO:0044732">
    <property type="term" value="C:mitotic spindle pole body"/>
    <property type="evidence" value="ECO:0007669"/>
    <property type="project" value="EnsemblFungi"/>
</dbReference>
<dbReference type="GO" id="GO:0051301">
    <property type="term" value="P:cell division"/>
    <property type="evidence" value="ECO:0007669"/>
    <property type="project" value="UniProtKB-KW"/>
</dbReference>
<comment type="subcellular location">
    <subcellularLocation>
        <location evidence="3">Chromosome</location>
        <location evidence="3">Centromere</location>
        <location evidence="3">Kinetochore</location>
    </subcellularLocation>
    <subcellularLocation>
        <location evidence="2">Cytoplasm</location>
        <location evidence="2">Cytoskeleton</location>
        <location evidence="2">Spindle</location>
    </subcellularLocation>
    <subcellularLocation>
        <location evidence="1">Nucleus</location>
    </subcellularLocation>
</comment>
<dbReference type="RefSeq" id="XP_002172187.1">
    <property type="nucleotide sequence ID" value="XM_002172151.1"/>
</dbReference>
<evidence type="ECO:0000256" key="11">
    <source>
        <dbReference type="ARBA" id="ARBA00022829"/>
    </source>
</evidence>
<keyword evidence="20" id="KW-1185">Reference proteome</keyword>
<dbReference type="JaponicusDB" id="SJAG_00918">
    <property type="gene designation" value="ask1"/>
</dbReference>
<dbReference type="GO" id="GO:0043622">
    <property type="term" value="P:cortical microtubule organization"/>
    <property type="evidence" value="ECO:0007669"/>
    <property type="project" value="EnsemblFungi"/>
</dbReference>
<dbReference type="GO" id="GO:1990941">
    <property type="term" value="C:mitotic spindle kinetochore microtubule"/>
    <property type="evidence" value="ECO:0007669"/>
    <property type="project" value="EnsemblFungi"/>
</dbReference>
<evidence type="ECO:0000256" key="16">
    <source>
        <dbReference type="ARBA" id="ARBA00023328"/>
    </source>
</evidence>
<feature type="region of interest" description="Disordered" evidence="17">
    <location>
        <begin position="49"/>
        <end position="78"/>
    </location>
</feature>
<keyword evidence="14" id="KW-0539">Nucleus</keyword>
<reference evidence="18 20" key="1">
    <citation type="journal article" date="2011" name="Science">
        <title>Comparative functional genomics of the fission yeasts.</title>
        <authorList>
            <person name="Rhind N."/>
            <person name="Chen Z."/>
            <person name="Yassour M."/>
            <person name="Thompson D.A."/>
            <person name="Haas B.J."/>
            <person name="Habib N."/>
            <person name="Wapinski I."/>
            <person name="Roy S."/>
            <person name="Lin M.F."/>
            <person name="Heiman D.I."/>
            <person name="Young S.K."/>
            <person name="Furuya K."/>
            <person name="Guo Y."/>
            <person name="Pidoux A."/>
            <person name="Chen H.M."/>
            <person name="Robbertse B."/>
            <person name="Goldberg J.M."/>
            <person name="Aoki K."/>
            <person name="Bayne E.H."/>
            <person name="Berlin A.M."/>
            <person name="Desjardins C.A."/>
            <person name="Dobbs E."/>
            <person name="Dukaj L."/>
            <person name="Fan L."/>
            <person name="FitzGerald M.G."/>
            <person name="French C."/>
            <person name="Gujja S."/>
            <person name="Hansen K."/>
            <person name="Keifenheim D."/>
            <person name="Levin J.Z."/>
            <person name="Mosher R.A."/>
            <person name="Mueller C.A."/>
            <person name="Pfiffner J."/>
            <person name="Priest M."/>
            <person name="Russ C."/>
            <person name="Smialowska A."/>
            <person name="Swoboda P."/>
            <person name="Sykes S.M."/>
            <person name="Vaughn M."/>
            <person name="Vengrova S."/>
            <person name="Yoder R."/>
            <person name="Zeng Q."/>
            <person name="Allshire R."/>
            <person name="Baulcombe D."/>
            <person name="Birren B.W."/>
            <person name="Brown W."/>
            <person name="Ekwall K."/>
            <person name="Kellis M."/>
            <person name="Leatherwood J."/>
            <person name="Levin H."/>
            <person name="Margalit H."/>
            <person name="Martienssen R."/>
            <person name="Nieduszynski C.A."/>
            <person name="Spatafora J.W."/>
            <person name="Friedman N."/>
            <person name="Dalgaard J.Z."/>
            <person name="Baumann P."/>
            <person name="Niki H."/>
            <person name="Regev A."/>
            <person name="Nusbaum C."/>
        </authorList>
    </citation>
    <scope>NUCLEOTIDE SEQUENCE [LARGE SCALE GENOMIC DNA]</scope>
    <source>
        <strain evidence="20">yFS275 / FY16936</strain>
    </source>
</reference>
<keyword evidence="15" id="KW-0131">Cell cycle</keyword>
<dbReference type="OrthoDB" id="5573898at2759"/>
<dbReference type="PANTHER" id="PTHR28200">
    <property type="entry name" value="DASH COMPLEX SUBUNIT ASK1"/>
    <property type="match status" value="1"/>
</dbReference>
<feature type="compositionally biased region" description="Polar residues" evidence="17">
    <location>
        <begin position="245"/>
        <end position="258"/>
    </location>
</feature>
<dbReference type="EMBL" id="KE651166">
    <property type="protein sequence ID" value="EEB05894.1"/>
    <property type="molecule type" value="Genomic_DNA"/>
</dbReference>
<evidence type="ECO:0000256" key="5">
    <source>
        <dbReference type="ARBA" id="ARBA00014520"/>
    </source>
</evidence>
<dbReference type="OMA" id="SNDSLMP"/>
<feature type="region of interest" description="Disordered" evidence="17">
    <location>
        <begin position="186"/>
        <end position="218"/>
    </location>
</feature>
<keyword evidence="10" id="KW-0498">Mitosis</keyword>
<evidence type="ECO:0000256" key="13">
    <source>
        <dbReference type="ARBA" id="ARBA00023212"/>
    </source>
</evidence>
<keyword evidence="7" id="KW-0963">Cytoplasm</keyword>
<keyword evidence="9" id="KW-0493">Microtubule</keyword>
<dbReference type="PANTHER" id="PTHR28200:SF1">
    <property type="entry name" value="DASH COMPLEX SUBUNIT ASK1"/>
    <property type="match status" value="1"/>
</dbReference>